<dbReference type="PROSITE" id="PS00794">
    <property type="entry name" value="HPPK"/>
    <property type="match status" value="1"/>
</dbReference>
<evidence type="ECO:0000313" key="11">
    <source>
        <dbReference type="EMBL" id="SFS88090.1"/>
    </source>
</evidence>
<reference evidence="10 13" key="2">
    <citation type="submission" date="2019-07" db="EMBL/GenBank/DDBJ databases">
        <title>Whole genome shotgun sequence of Halolactibacillus miurensis NBRC 100873.</title>
        <authorList>
            <person name="Hosoyama A."/>
            <person name="Uohara A."/>
            <person name="Ohji S."/>
            <person name="Ichikawa N."/>
        </authorList>
    </citation>
    <scope>NUCLEOTIDE SEQUENCE [LARGE SCALE GENOMIC DNA]</scope>
    <source>
        <strain evidence="10 13">NBRC 100873</strain>
    </source>
</reference>
<dbReference type="GO" id="GO:0003848">
    <property type="term" value="F:2-amino-4-hydroxy-6-hydroxymethyldihydropteridine diphosphokinase activity"/>
    <property type="evidence" value="ECO:0007669"/>
    <property type="project" value="UniProtKB-EC"/>
</dbReference>
<dbReference type="EMBL" id="FPAI01000015">
    <property type="protein sequence ID" value="SFS88090.1"/>
    <property type="molecule type" value="Genomic_DNA"/>
</dbReference>
<keyword evidence="5" id="KW-0547">Nucleotide-binding</keyword>
<evidence type="ECO:0000256" key="8">
    <source>
        <dbReference type="ARBA" id="ARBA00022909"/>
    </source>
</evidence>
<dbReference type="STRING" id="306541.SAMN05421668_1153"/>
<organism evidence="11 12">
    <name type="scientific">Halolactibacillus miurensis</name>
    <dbReference type="NCBI Taxonomy" id="306541"/>
    <lineage>
        <taxon>Bacteria</taxon>
        <taxon>Bacillati</taxon>
        <taxon>Bacillota</taxon>
        <taxon>Bacilli</taxon>
        <taxon>Bacillales</taxon>
        <taxon>Bacillaceae</taxon>
        <taxon>Halolactibacillus</taxon>
    </lineage>
</organism>
<keyword evidence="8" id="KW-0289">Folate biosynthesis</keyword>
<dbReference type="InterPro" id="IPR035907">
    <property type="entry name" value="Hppk_sf"/>
</dbReference>
<dbReference type="EC" id="2.7.6.3" evidence="3"/>
<evidence type="ECO:0000256" key="1">
    <source>
        <dbReference type="ARBA" id="ARBA00000198"/>
    </source>
</evidence>
<name>A0A1I6TFX9_9BACI</name>
<evidence type="ECO:0000259" key="9">
    <source>
        <dbReference type="PROSITE" id="PS00794"/>
    </source>
</evidence>
<dbReference type="PANTHER" id="PTHR43071:SF1">
    <property type="entry name" value="2-AMINO-4-HYDROXY-6-HYDROXYMETHYLDIHYDROPTERIDINE PYROPHOSPHOKINASE"/>
    <property type="match status" value="1"/>
</dbReference>
<evidence type="ECO:0000256" key="4">
    <source>
        <dbReference type="ARBA" id="ARBA00022679"/>
    </source>
</evidence>
<dbReference type="Gene3D" id="3.30.70.560">
    <property type="entry name" value="7,8-Dihydro-6-hydroxymethylpterin-pyrophosphokinase HPPK"/>
    <property type="match status" value="1"/>
</dbReference>
<dbReference type="EMBL" id="BJWJ01000015">
    <property type="protein sequence ID" value="GEM04636.1"/>
    <property type="molecule type" value="Genomic_DNA"/>
</dbReference>
<dbReference type="GO" id="GO:0046656">
    <property type="term" value="P:folic acid biosynthetic process"/>
    <property type="evidence" value="ECO:0007669"/>
    <property type="project" value="UniProtKB-KW"/>
</dbReference>
<dbReference type="GO" id="GO:0016301">
    <property type="term" value="F:kinase activity"/>
    <property type="evidence" value="ECO:0007669"/>
    <property type="project" value="UniProtKB-KW"/>
</dbReference>
<keyword evidence="7" id="KW-0067">ATP-binding</keyword>
<evidence type="ECO:0000313" key="10">
    <source>
        <dbReference type="EMBL" id="GEM04636.1"/>
    </source>
</evidence>
<dbReference type="SUPFAM" id="SSF55083">
    <property type="entry name" value="6-hydroxymethyl-7,8-dihydropterin pyrophosphokinase, HPPK"/>
    <property type="match status" value="1"/>
</dbReference>
<dbReference type="UniPathway" id="UPA00077">
    <property type="reaction ID" value="UER00155"/>
</dbReference>
<evidence type="ECO:0000256" key="7">
    <source>
        <dbReference type="ARBA" id="ARBA00022840"/>
    </source>
</evidence>
<keyword evidence="6 11" id="KW-0418">Kinase</keyword>
<evidence type="ECO:0000256" key="5">
    <source>
        <dbReference type="ARBA" id="ARBA00022741"/>
    </source>
</evidence>
<evidence type="ECO:0000256" key="3">
    <source>
        <dbReference type="ARBA" id="ARBA00013253"/>
    </source>
</evidence>
<evidence type="ECO:0000313" key="12">
    <source>
        <dbReference type="Proteomes" id="UP000199139"/>
    </source>
</evidence>
<evidence type="ECO:0000256" key="2">
    <source>
        <dbReference type="ARBA" id="ARBA00005051"/>
    </source>
</evidence>
<comment type="catalytic activity">
    <reaction evidence="1">
        <text>6-hydroxymethyl-7,8-dihydropterin + ATP = (7,8-dihydropterin-6-yl)methyl diphosphate + AMP + H(+)</text>
        <dbReference type="Rhea" id="RHEA:11412"/>
        <dbReference type="ChEBI" id="CHEBI:15378"/>
        <dbReference type="ChEBI" id="CHEBI:30616"/>
        <dbReference type="ChEBI" id="CHEBI:44841"/>
        <dbReference type="ChEBI" id="CHEBI:72950"/>
        <dbReference type="ChEBI" id="CHEBI:456215"/>
        <dbReference type="EC" id="2.7.6.3"/>
    </reaction>
</comment>
<evidence type="ECO:0000313" key="13">
    <source>
        <dbReference type="Proteomes" id="UP000321773"/>
    </source>
</evidence>
<dbReference type="InterPro" id="IPR000550">
    <property type="entry name" value="Hppk"/>
</dbReference>
<sequence length="171" mass="19276">MSLIKAYIALGSNIEPTVDYLTKARQLLNDSDEIDVVDTSRLYLTEPVGYTDQDAFLNQVVAVETTLSAHALLQAIQAIEQQLGRKREIRWGPRTIDLDILLYHNDHIVSEDLVIPHPRMAERAFVLVPLSDIATEIKIPGTNLTVQQAMAKLSRAELNDVRLYQLNDKQV</sequence>
<dbReference type="GO" id="GO:0005524">
    <property type="term" value="F:ATP binding"/>
    <property type="evidence" value="ECO:0007669"/>
    <property type="project" value="UniProtKB-KW"/>
</dbReference>
<dbReference type="CDD" id="cd00483">
    <property type="entry name" value="HPPK"/>
    <property type="match status" value="1"/>
</dbReference>
<dbReference type="PANTHER" id="PTHR43071">
    <property type="entry name" value="2-AMINO-4-HYDROXY-6-HYDROXYMETHYLDIHYDROPTERIDINE PYROPHOSPHOKINASE"/>
    <property type="match status" value="1"/>
</dbReference>
<proteinExistence type="predicted"/>
<dbReference type="Pfam" id="PF01288">
    <property type="entry name" value="HPPK"/>
    <property type="match status" value="1"/>
</dbReference>
<dbReference type="Proteomes" id="UP000199139">
    <property type="component" value="Unassembled WGS sequence"/>
</dbReference>
<comment type="pathway">
    <text evidence="2">Cofactor biosynthesis; tetrahydrofolate biosynthesis; 2-amino-4-hydroxy-6-hydroxymethyl-7,8-dihydropteridine diphosphate from 7,8-dihydroneopterin triphosphate: step 4/4.</text>
</comment>
<gene>
    <name evidence="10" type="primary">folK</name>
    <name evidence="10" type="ORF">HMI01_16240</name>
    <name evidence="11" type="ORF">SAMN05421668_1153</name>
</gene>
<accession>A0A1I6TFX9</accession>
<reference evidence="11 12" key="1">
    <citation type="submission" date="2016-10" db="EMBL/GenBank/DDBJ databases">
        <authorList>
            <person name="de Groot N.N."/>
        </authorList>
    </citation>
    <scope>NUCLEOTIDE SEQUENCE [LARGE SCALE GENOMIC DNA]</scope>
    <source>
        <strain evidence="11 12">DSM 17074</strain>
    </source>
</reference>
<keyword evidence="13" id="KW-1185">Reference proteome</keyword>
<dbReference type="NCBIfam" id="TIGR01498">
    <property type="entry name" value="folK"/>
    <property type="match status" value="1"/>
</dbReference>
<protein>
    <recommendedName>
        <fullName evidence="3">2-amino-4-hydroxy-6-hydroxymethyldihydropteridine diphosphokinase</fullName>
        <ecNumber evidence="3">2.7.6.3</ecNumber>
    </recommendedName>
</protein>
<keyword evidence="4" id="KW-0808">Transferase</keyword>
<dbReference type="AlphaFoldDB" id="A0A1I6TFX9"/>
<dbReference type="Proteomes" id="UP000321773">
    <property type="component" value="Unassembled WGS sequence"/>
</dbReference>
<evidence type="ECO:0000256" key="6">
    <source>
        <dbReference type="ARBA" id="ARBA00022777"/>
    </source>
</evidence>
<dbReference type="GO" id="GO:0046654">
    <property type="term" value="P:tetrahydrofolate biosynthetic process"/>
    <property type="evidence" value="ECO:0007669"/>
    <property type="project" value="UniProtKB-UniPathway"/>
</dbReference>
<feature type="domain" description="7,8-dihydro-6-hydroxymethylpterin-pyrophosphokinase" evidence="9">
    <location>
        <begin position="90"/>
        <end position="101"/>
    </location>
</feature>